<dbReference type="PANTHER" id="PTHR44144:SF1">
    <property type="entry name" value="DNAJ HOMOLOG SUBFAMILY C MEMBER 9"/>
    <property type="match status" value="1"/>
</dbReference>
<feature type="region of interest" description="Disordered" evidence="1">
    <location>
        <begin position="326"/>
        <end position="353"/>
    </location>
</feature>
<dbReference type="GO" id="GO:0031072">
    <property type="term" value="F:heat shock protein binding"/>
    <property type="evidence" value="ECO:0007669"/>
    <property type="project" value="TreeGrafter"/>
</dbReference>
<dbReference type="PROSITE" id="PS50076">
    <property type="entry name" value="DNAJ_2"/>
    <property type="match status" value="1"/>
</dbReference>
<dbReference type="CDD" id="cd06257">
    <property type="entry name" value="DnaJ"/>
    <property type="match status" value="1"/>
</dbReference>
<dbReference type="SUPFAM" id="SSF46565">
    <property type="entry name" value="Chaperone J-domain"/>
    <property type="match status" value="1"/>
</dbReference>
<dbReference type="Gene3D" id="1.10.287.110">
    <property type="entry name" value="DnaJ domain"/>
    <property type="match status" value="1"/>
</dbReference>
<dbReference type="InterPro" id="IPR036869">
    <property type="entry name" value="J_dom_sf"/>
</dbReference>
<evidence type="ECO:0000313" key="3">
    <source>
        <dbReference type="EMBL" id="OMH81447.1"/>
    </source>
</evidence>
<evidence type="ECO:0000259" key="2">
    <source>
        <dbReference type="PROSITE" id="PS50076"/>
    </source>
</evidence>
<feature type="compositionally biased region" description="Basic and acidic residues" evidence="1">
    <location>
        <begin position="19"/>
        <end position="28"/>
    </location>
</feature>
<dbReference type="EMBL" id="LSSK01000898">
    <property type="protein sequence ID" value="OMH81447.1"/>
    <property type="molecule type" value="Genomic_DNA"/>
</dbReference>
<dbReference type="Pfam" id="PF23302">
    <property type="entry name" value="HTH_DNAJC9"/>
    <property type="match status" value="1"/>
</dbReference>
<sequence length="353" mass="39187">MTSNTRSKSKKQAGGASANKKDGGKEIKLDLDTHSEQIKIIEEEYGLYKVLGLENTATTDAIKRAYKINALKWHPDRILSSNNSVKDGSSSANNHNASVEERKVKFQEIGYAYSVLFDDKKRGLYDSCGGNLTEFEAANTTAGFHGSGSGADNQEELEEYYRDLFSGAVDAASIEELSKAYIGSAEEYNDVVKAYLENNGDMNEILANCMFSEYDNANEHRYKSIIDRAIERNDIDKKSVGYTDIYKSTISTKETKARAKRARNEAKEAELLRIELGLDEKLKKVKKSAENKNGSGEDQGFDELKALIQLNKSKNKFDSFLDRLESKYSTPSSSSSSSKKKKGNKAGGSKTRK</sequence>
<feature type="region of interest" description="Disordered" evidence="1">
    <location>
        <begin position="1"/>
        <end position="28"/>
    </location>
</feature>
<dbReference type="PANTHER" id="PTHR44144">
    <property type="entry name" value="DNAJ HOMOLOG SUBFAMILY C MEMBER 9"/>
    <property type="match status" value="1"/>
</dbReference>
<dbReference type="Pfam" id="PF00226">
    <property type="entry name" value="DnaJ"/>
    <property type="match status" value="1"/>
</dbReference>
<name>A0A1R1PKH7_ZANCU</name>
<reference evidence="4" key="1">
    <citation type="submission" date="2017-01" db="EMBL/GenBank/DDBJ databases">
        <authorList>
            <person name="Wang Y."/>
            <person name="White M."/>
            <person name="Kvist S."/>
            <person name="Moncalvo J.-M."/>
        </authorList>
    </citation>
    <scope>NUCLEOTIDE SEQUENCE [LARGE SCALE GENOMIC DNA]</scope>
    <source>
        <strain evidence="4">COL-18-3</strain>
    </source>
</reference>
<feature type="compositionally biased region" description="Low complexity" evidence="1">
    <location>
        <begin position="327"/>
        <end position="337"/>
    </location>
</feature>
<evidence type="ECO:0000313" key="4">
    <source>
        <dbReference type="Proteomes" id="UP000188320"/>
    </source>
</evidence>
<keyword evidence="4" id="KW-1185">Reference proteome</keyword>
<dbReference type="SMART" id="SM00271">
    <property type="entry name" value="DnaJ"/>
    <property type="match status" value="1"/>
</dbReference>
<dbReference type="OrthoDB" id="110024at2759"/>
<dbReference type="InterPro" id="IPR052594">
    <property type="entry name" value="J_domain-containing_protein"/>
</dbReference>
<evidence type="ECO:0000256" key="1">
    <source>
        <dbReference type="SAM" id="MobiDB-lite"/>
    </source>
</evidence>
<dbReference type="InterPro" id="IPR001623">
    <property type="entry name" value="DnaJ_domain"/>
</dbReference>
<feature type="compositionally biased region" description="Basic residues" evidence="1">
    <location>
        <begin position="338"/>
        <end position="353"/>
    </location>
</feature>
<dbReference type="InterPro" id="IPR018253">
    <property type="entry name" value="DnaJ_domain_CS"/>
</dbReference>
<accession>A0A1R1PKH7</accession>
<dbReference type="GO" id="GO:0005634">
    <property type="term" value="C:nucleus"/>
    <property type="evidence" value="ECO:0007669"/>
    <property type="project" value="TreeGrafter"/>
</dbReference>
<proteinExistence type="predicted"/>
<gene>
    <name evidence="3" type="ORF">AX774_g5096</name>
</gene>
<feature type="domain" description="J" evidence="2">
    <location>
        <begin position="46"/>
        <end position="129"/>
    </location>
</feature>
<dbReference type="Proteomes" id="UP000188320">
    <property type="component" value="Unassembled WGS sequence"/>
</dbReference>
<dbReference type="GO" id="GO:0005737">
    <property type="term" value="C:cytoplasm"/>
    <property type="evidence" value="ECO:0007669"/>
    <property type="project" value="TreeGrafter"/>
</dbReference>
<organism evidence="3 4">
    <name type="scientific">Zancudomyces culisetae</name>
    <name type="common">Gut fungus</name>
    <name type="synonym">Smittium culisetae</name>
    <dbReference type="NCBI Taxonomy" id="1213189"/>
    <lineage>
        <taxon>Eukaryota</taxon>
        <taxon>Fungi</taxon>
        <taxon>Fungi incertae sedis</taxon>
        <taxon>Zoopagomycota</taxon>
        <taxon>Kickxellomycotina</taxon>
        <taxon>Harpellomycetes</taxon>
        <taxon>Harpellales</taxon>
        <taxon>Legeriomycetaceae</taxon>
        <taxon>Zancudomyces</taxon>
    </lineage>
</organism>
<protein>
    <submittedName>
        <fullName evidence="3">DnaJ-like protein</fullName>
    </submittedName>
</protein>
<dbReference type="AlphaFoldDB" id="A0A1R1PKH7"/>
<dbReference type="PROSITE" id="PS00636">
    <property type="entry name" value="DNAJ_1"/>
    <property type="match status" value="1"/>
</dbReference>
<dbReference type="InterPro" id="IPR056453">
    <property type="entry name" value="HTH_DNAJC9"/>
</dbReference>
<comment type="caution">
    <text evidence="3">The sequence shown here is derived from an EMBL/GenBank/DDBJ whole genome shotgun (WGS) entry which is preliminary data.</text>
</comment>
<dbReference type="PRINTS" id="PR00625">
    <property type="entry name" value="JDOMAIN"/>
</dbReference>